<organism evidence="6 7">
    <name type="scientific">Rhodofomes roseus</name>
    <dbReference type="NCBI Taxonomy" id="34475"/>
    <lineage>
        <taxon>Eukaryota</taxon>
        <taxon>Fungi</taxon>
        <taxon>Dikarya</taxon>
        <taxon>Basidiomycota</taxon>
        <taxon>Agaricomycotina</taxon>
        <taxon>Agaricomycetes</taxon>
        <taxon>Polyporales</taxon>
        <taxon>Rhodofomes</taxon>
    </lineage>
</organism>
<evidence type="ECO:0000256" key="1">
    <source>
        <dbReference type="ARBA" id="ARBA00004141"/>
    </source>
</evidence>
<evidence type="ECO:0000313" key="6">
    <source>
        <dbReference type="EMBL" id="TFY52784.1"/>
    </source>
</evidence>
<evidence type="ECO:0000256" key="3">
    <source>
        <dbReference type="ARBA" id="ARBA00022989"/>
    </source>
</evidence>
<evidence type="ECO:0000256" key="4">
    <source>
        <dbReference type="ARBA" id="ARBA00023136"/>
    </source>
</evidence>
<evidence type="ECO:0000259" key="5">
    <source>
        <dbReference type="Pfam" id="PF04547"/>
    </source>
</evidence>
<evidence type="ECO:0000256" key="2">
    <source>
        <dbReference type="ARBA" id="ARBA00022692"/>
    </source>
</evidence>
<dbReference type="GO" id="GO:0005254">
    <property type="term" value="F:chloride channel activity"/>
    <property type="evidence" value="ECO:0007669"/>
    <property type="project" value="TreeGrafter"/>
</dbReference>
<dbReference type="GO" id="GO:0016020">
    <property type="term" value="C:membrane"/>
    <property type="evidence" value="ECO:0007669"/>
    <property type="project" value="UniProtKB-SubCell"/>
</dbReference>
<sequence>MVTQFGYVALWSTIWPLAPLMALTNNWFELRSDAFKIAKHVRRPIPARTDTIGPWLDTLQFLAWLAFLTNSALVYLFRPLDHCKALGTSLDRHHTHLAGRDAGPREILEAALLVALGRVAWEREAETVETAVKEEYMRSLGVADVAGAGVGEIAEADAKDGDGDAFWTYDEGLDELSRETKES</sequence>
<keyword evidence="4" id="KW-0472">Membrane</keyword>
<dbReference type="PANTHER" id="PTHR12308:SF73">
    <property type="entry name" value="ANOCTAMIN"/>
    <property type="match status" value="1"/>
</dbReference>
<name>A0A4Y9XR31_9APHY</name>
<reference evidence="6 7" key="1">
    <citation type="submission" date="2019-01" db="EMBL/GenBank/DDBJ databases">
        <title>Genome sequencing of the rare red list fungi Fomitopsis rosea.</title>
        <authorList>
            <person name="Buettner E."/>
            <person name="Kellner H."/>
        </authorList>
    </citation>
    <scope>NUCLEOTIDE SEQUENCE [LARGE SCALE GENOMIC DNA]</scope>
    <source>
        <strain evidence="6 7">DSM 105464</strain>
    </source>
</reference>
<dbReference type="EMBL" id="SEKV01000920">
    <property type="protein sequence ID" value="TFY52784.1"/>
    <property type="molecule type" value="Genomic_DNA"/>
</dbReference>
<protein>
    <recommendedName>
        <fullName evidence="5">Anoctamin transmembrane domain-containing protein</fullName>
    </recommendedName>
</protein>
<keyword evidence="3" id="KW-1133">Transmembrane helix</keyword>
<dbReference type="GO" id="GO:0032541">
    <property type="term" value="C:cortical endoplasmic reticulum"/>
    <property type="evidence" value="ECO:0007669"/>
    <property type="project" value="TreeGrafter"/>
</dbReference>
<evidence type="ECO:0000313" key="7">
    <source>
        <dbReference type="Proteomes" id="UP000298390"/>
    </source>
</evidence>
<feature type="domain" description="Anoctamin transmembrane" evidence="5">
    <location>
        <begin position="1"/>
        <end position="77"/>
    </location>
</feature>
<accession>A0A4Y9XR31</accession>
<comment type="subcellular location">
    <subcellularLocation>
        <location evidence="1">Membrane</location>
        <topology evidence="1">Multi-pass membrane protein</topology>
    </subcellularLocation>
</comment>
<dbReference type="InterPro" id="IPR007632">
    <property type="entry name" value="Anoctamin"/>
</dbReference>
<dbReference type="PANTHER" id="PTHR12308">
    <property type="entry name" value="ANOCTAMIN"/>
    <property type="match status" value="1"/>
</dbReference>
<comment type="caution">
    <text evidence="6">The sequence shown here is derived from an EMBL/GenBank/DDBJ whole genome shotgun (WGS) entry which is preliminary data.</text>
</comment>
<dbReference type="Pfam" id="PF04547">
    <property type="entry name" value="Anoctamin"/>
    <property type="match status" value="1"/>
</dbReference>
<dbReference type="InterPro" id="IPR049452">
    <property type="entry name" value="Anoctamin_TM"/>
</dbReference>
<dbReference type="Proteomes" id="UP000298390">
    <property type="component" value="Unassembled WGS sequence"/>
</dbReference>
<keyword evidence="2" id="KW-0812">Transmembrane</keyword>
<proteinExistence type="predicted"/>
<gene>
    <name evidence="6" type="ORF">EVJ58_g9821</name>
</gene>
<dbReference type="AlphaFoldDB" id="A0A4Y9XR31"/>